<keyword evidence="4" id="KW-1185">Reference proteome</keyword>
<accession>A0A834VCU9</accession>
<feature type="compositionally biased region" description="Basic and acidic residues" evidence="1">
    <location>
        <begin position="277"/>
        <end position="288"/>
    </location>
</feature>
<evidence type="ECO:0000313" key="4">
    <source>
        <dbReference type="Proteomes" id="UP000070412"/>
    </source>
</evidence>
<evidence type="ECO:0000256" key="1">
    <source>
        <dbReference type="SAM" id="MobiDB-lite"/>
    </source>
</evidence>
<feature type="compositionally biased region" description="Basic and acidic residues" evidence="1">
    <location>
        <begin position="241"/>
        <end position="250"/>
    </location>
</feature>
<organism evidence="2">
    <name type="scientific">Sarcoptes scabiei</name>
    <name type="common">Itch mite</name>
    <name type="synonym">Acarus scabiei</name>
    <dbReference type="NCBI Taxonomy" id="52283"/>
    <lineage>
        <taxon>Eukaryota</taxon>
        <taxon>Metazoa</taxon>
        <taxon>Ecdysozoa</taxon>
        <taxon>Arthropoda</taxon>
        <taxon>Chelicerata</taxon>
        <taxon>Arachnida</taxon>
        <taxon>Acari</taxon>
        <taxon>Acariformes</taxon>
        <taxon>Sarcoptiformes</taxon>
        <taxon>Astigmata</taxon>
        <taxon>Psoroptidia</taxon>
        <taxon>Sarcoptoidea</taxon>
        <taxon>Sarcoptidae</taxon>
        <taxon>Sarcoptinae</taxon>
        <taxon>Sarcoptes</taxon>
    </lineage>
</organism>
<evidence type="ECO:0000313" key="3">
    <source>
        <dbReference type="EnsemblMetazoa" id="KAF7488938.1"/>
    </source>
</evidence>
<feature type="region of interest" description="Disordered" evidence="1">
    <location>
        <begin position="410"/>
        <end position="445"/>
    </location>
</feature>
<feature type="compositionally biased region" description="Low complexity" evidence="1">
    <location>
        <begin position="845"/>
        <end position="858"/>
    </location>
</feature>
<dbReference type="AlphaFoldDB" id="A0A834VCU9"/>
<feature type="compositionally biased region" description="Low complexity" evidence="1">
    <location>
        <begin position="746"/>
        <end position="755"/>
    </location>
</feature>
<feature type="region of interest" description="Disordered" evidence="1">
    <location>
        <begin position="485"/>
        <end position="508"/>
    </location>
</feature>
<evidence type="ECO:0000313" key="2">
    <source>
        <dbReference type="EMBL" id="KAF7488938.1"/>
    </source>
</evidence>
<feature type="region of interest" description="Disordered" evidence="1">
    <location>
        <begin position="241"/>
        <end position="288"/>
    </location>
</feature>
<feature type="compositionally biased region" description="Basic and acidic residues" evidence="1">
    <location>
        <begin position="485"/>
        <end position="495"/>
    </location>
</feature>
<dbReference type="EMBL" id="WVUK01000065">
    <property type="protein sequence ID" value="KAF7488938.1"/>
    <property type="molecule type" value="Genomic_DNA"/>
</dbReference>
<dbReference type="Pfam" id="PF10477">
    <property type="entry name" value="EIF4E-T"/>
    <property type="match status" value="1"/>
</dbReference>
<feature type="region of interest" description="Disordered" evidence="1">
    <location>
        <begin position="724"/>
        <end position="774"/>
    </location>
</feature>
<proteinExistence type="predicted"/>
<dbReference type="Proteomes" id="UP000070412">
    <property type="component" value="Unassembled WGS sequence"/>
</dbReference>
<gene>
    <name evidence="2" type="ORF">SSS_2480</name>
</gene>
<feature type="compositionally biased region" description="Low complexity" evidence="1">
    <location>
        <begin position="496"/>
        <end position="508"/>
    </location>
</feature>
<feature type="compositionally biased region" description="Polar residues" evidence="1">
    <location>
        <begin position="760"/>
        <end position="771"/>
    </location>
</feature>
<dbReference type="OrthoDB" id="8916892at2759"/>
<sequence>MNSLTEKISVKDFNNFFENDQTSKAFSRLAERKLKKFHRPKYYKYNKEELIEISKFPLSKLTKDEFYARIQSNQNLDEKIIQSLQKKERDPSDENSDQSDSDPKFYPQKMHNQDNYHHQSDNYHQSLNKSDRNYKSSGGKYSHEQDSNQNWRSDRLNLGYRSGPNGINSNIKRGGSSKDYHHRKNGPLKYSFRERRDNNYVRGDDFKYSNEREPEWFAEGPKSINDFIDLKGFDDDYENEHAHRNDRVDKNEEEDDQDDRNDPNRINARVSNSGDDFQEKDSSGKSKDLQKNIFDKKFGFSFSDVSNDDFSSILDSADVSLLENIENSLVFGNTSRSEKWFKNRINNDEKNPNNANNNNSKNNSINDNNNILFNLFQKQNIDISNLFHPTESKLSQAIDVSELEASMLNESSTIVSPKRRNPSASSSTSSKPFDQNEFDERQQQQQNQLSLFFSKLGFSVQKEEQKADAPVRYDSISNQEMSMIGDEKNSEHDSSKSSSNPINLSQSSALSEMDFLQKMLRAQRRDDLSLPQNSPTNSSGIIINNNMDILQQLDEFKMANNLKQTGSIPVSRDSPPPLQINAQNTQCSKPQQVMAQTIPSIRFMNRPIMNRLPFVMQADMNPFVFNNAALQGIPHLIPPSTHAAYRAQFPPTNFPIQNMICNPMLYNAYINTQSSMMPLAPQFVHRPPFTMPQSLNTNVEVKSSTDNSMASKLLKNSKFTPTSVFRKLKDHDPTKQTSKSILQVRSSSESPHQSSETNRHTSTPITINQNNAEDHNVADLFKKLQISISDSKSNLDETNPIKLPQNPEESIFSQQQHQSHHIKVVNPNDIFSFFKANSHLMPASVPSASQSASSSSMQNALTVNDIEKL</sequence>
<dbReference type="EnsemblMetazoa" id="SSS_2480s_mrna">
    <property type="protein sequence ID" value="KAF7488938.1"/>
    <property type="gene ID" value="SSS_2480"/>
</dbReference>
<protein>
    <submittedName>
        <fullName evidence="2 3">Uncharacterized protein</fullName>
    </submittedName>
</protein>
<feature type="compositionally biased region" description="Low complexity" evidence="1">
    <location>
        <begin position="423"/>
        <end position="435"/>
    </location>
</feature>
<reference evidence="4" key="1">
    <citation type="journal article" date="2020" name="PLoS Negl. Trop. Dis.">
        <title>High-quality nuclear genome for Sarcoptes scabiei-A critical resource for a neglected parasite.</title>
        <authorList>
            <person name="Korhonen P.K."/>
            <person name="Gasser R.B."/>
            <person name="Ma G."/>
            <person name="Wang T."/>
            <person name="Stroehlein A.J."/>
            <person name="Young N.D."/>
            <person name="Ang C.S."/>
            <person name="Fernando D.D."/>
            <person name="Lu H.C."/>
            <person name="Taylor S."/>
            <person name="Reynolds S.L."/>
            <person name="Mofiz E."/>
            <person name="Najaraj S.H."/>
            <person name="Gowda H."/>
            <person name="Madugundu A."/>
            <person name="Renuse S."/>
            <person name="Holt D."/>
            <person name="Pandey A."/>
            <person name="Papenfuss A.T."/>
            <person name="Fischer K."/>
        </authorList>
    </citation>
    <scope>NUCLEOTIDE SEQUENCE [LARGE SCALE GENOMIC DNA]</scope>
</reference>
<feature type="compositionally biased region" description="Low complexity" evidence="1">
    <location>
        <begin position="352"/>
        <end position="364"/>
    </location>
</feature>
<reference evidence="2" key="2">
    <citation type="submission" date="2020-01" db="EMBL/GenBank/DDBJ databases">
        <authorList>
            <person name="Korhonen P.K.K."/>
            <person name="Guangxu M.G."/>
            <person name="Wang T.W."/>
            <person name="Stroehlein A.J.S."/>
            <person name="Young N.D."/>
            <person name="Ang C.-S.A."/>
            <person name="Fernando D.W.F."/>
            <person name="Lu H.L."/>
            <person name="Taylor S.T."/>
            <person name="Ehtesham M.E.M."/>
            <person name="Najaraj S.H.N."/>
            <person name="Harsha G.H.G."/>
            <person name="Madugundu A.M."/>
            <person name="Renuse S.R."/>
            <person name="Holt D.H."/>
            <person name="Pandey A.P."/>
            <person name="Papenfuss A.P."/>
            <person name="Gasser R.B.G."/>
            <person name="Fischer K.F."/>
        </authorList>
    </citation>
    <scope>NUCLEOTIDE SEQUENCE</scope>
    <source>
        <strain evidence="2">SSS_KF_BRIS2020</strain>
    </source>
</reference>
<feature type="region of interest" description="Disordered" evidence="1">
    <location>
        <begin position="345"/>
        <end position="364"/>
    </location>
</feature>
<feature type="compositionally biased region" description="Basic and acidic residues" evidence="1">
    <location>
        <begin position="111"/>
        <end position="121"/>
    </location>
</feature>
<name>A0A834VCU9_SARSC</name>
<feature type="region of interest" description="Disordered" evidence="1">
    <location>
        <begin position="845"/>
        <end position="869"/>
    </location>
</feature>
<feature type="compositionally biased region" description="Polar residues" evidence="1">
    <location>
        <begin position="735"/>
        <end position="745"/>
    </location>
</feature>
<dbReference type="InterPro" id="IPR018862">
    <property type="entry name" value="eIF4E-T"/>
</dbReference>
<reference evidence="3" key="3">
    <citation type="submission" date="2022-06" db="UniProtKB">
        <authorList>
            <consortium name="EnsemblMetazoa"/>
        </authorList>
    </citation>
    <scope>IDENTIFICATION</scope>
</reference>
<feature type="region of interest" description="Disordered" evidence="1">
    <location>
        <begin position="84"/>
        <end position="193"/>
    </location>
</feature>